<dbReference type="PANTHER" id="PTHR42873">
    <property type="entry name" value="RIBOSOMAL RNA LARGE SUBUNIT METHYLTRANSFERASE"/>
    <property type="match status" value="1"/>
</dbReference>
<dbReference type="GO" id="GO:0006364">
    <property type="term" value="P:rRNA processing"/>
    <property type="evidence" value="ECO:0007669"/>
    <property type="project" value="UniProtKB-KW"/>
</dbReference>
<dbReference type="Proteomes" id="UP000236642">
    <property type="component" value="Unassembled WGS sequence"/>
</dbReference>
<name>A0A2H5Y9R6_9CHLR</name>
<dbReference type="GO" id="GO:0008168">
    <property type="term" value="F:methyltransferase activity"/>
    <property type="evidence" value="ECO:0007669"/>
    <property type="project" value="UniProtKB-KW"/>
</dbReference>
<dbReference type="SUPFAM" id="SSF88697">
    <property type="entry name" value="PUA domain-like"/>
    <property type="match status" value="1"/>
</dbReference>
<dbReference type="GO" id="GO:0005737">
    <property type="term" value="C:cytoplasm"/>
    <property type="evidence" value="ECO:0007669"/>
    <property type="project" value="UniProtKB-SubCell"/>
</dbReference>
<evidence type="ECO:0000256" key="2">
    <source>
        <dbReference type="ARBA" id="ARBA00022490"/>
    </source>
</evidence>
<dbReference type="AlphaFoldDB" id="A0A2H5Y9R6"/>
<comment type="caution">
    <text evidence="10">The sequence shown here is derived from an EMBL/GenBank/DDBJ whole genome shotgun (WGS) entry which is preliminary data.</text>
</comment>
<dbReference type="InterPro" id="IPR029063">
    <property type="entry name" value="SAM-dependent_MTases_sf"/>
</dbReference>
<organism evidence="10 11">
    <name type="scientific">Candidatus Thermoflexus japonica</name>
    <dbReference type="NCBI Taxonomy" id="2035417"/>
    <lineage>
        <taxon>Bacteria</taxon>
        <taxon>Bacillati</taxon>
        <taxon>Chloroflexota</taxon>
        <taxon>Thermoflexia</taxon>
        <taxon>Thermoflexales</taxon>
        <taxon>Thermoflexaceae</taxon>
        <taxon>Thermoflexus</taxon>
    </lineage>
</organism>
<keyword evidence="3" id="KW-0698">rRNA processing</keyword>
<comment type="similarity">
    <text evidence="8">Belongs to the methyltransferase superfamily. RlmI family.</text>
</comment>
<dbReference type="GO" id="GO:0003723">
    <property type="term" value="F:RNA binding"/>
    <property type="evidence" value="ECO:0007669"/>
    <property type="project" value="UniProtKB-KW"/>
</dbReference>
<dbReference type="Gene3D" id="3.40.50.150">
    <property type="entry name" value="Vaccinia Virus protein VP39"/>
    <property type="match status" value="1"/>
</dbReference>
<comment type="subcellular location">
    <subcellularLocation>
        <location evidence="1">Cytoplasm</location>
    </subcellularLocation>
</comment>
<dbReference type="EC" id="2.1.1.191" evidence="10"/>
<gene>
    <name evidence="10" type="primary">rlmI_1</name>
    <name evidence="10" type="ORF">HRbin22_02460</name>
</gene>
<evidence type="ECO:0000256" key="5">
    <source>
        <dbReference type="ARBA" id="ARBA00022679"/>
    </source>
</evidence>
<dbReference type="InterPro" id="IPR041532">
    <property type="entry name" value="RlmI-like_PUA"/>
</dbReference>
<dbReference type="Pfam" id="PF10672">
    <property type="entry name" value="Methyltrans_SAM"/>
    <property type="match status" value="1"/>
</dbReference>
<evidence type="ECO:0000313" key="11">
    <source>
        <dbReference type="Proteomes" id="UP000236642"/>
    </source>
</evidence>
<dbReference type="InterPro" id="IPR002478">
    <property type="entry name" value="PUA"/>
</dbReference>
<evidence type="ECO:0000256" key="8">
    <source>
        <dbReference type="ARBA" id="ARBA00038091"/>
    </source>
</evidence>
<dbReference type="GO" id="GO:0032259">
    <property type="term" value="P:methylation"/>
    <property type="evidence" value="ECO:0007669"/>
    <property type="project" value="UniProtKB-KW"/>
</dbReference>
<dbReference type="CDD" id="cd21153">
    <property type="entry name" value="PUA_RlmI"/>
    <property type="match status" value="1"/>
</dbReference>
<protein>
    <submittedName>
        <fullName evidence="10">Ribosomal RNA large subunit methyltransferase I</fullName>
        <ecNumber evidence="10">2.1.1.191</ecNumber>
    </submittedName>
</protein>
<evidence type="ECO:0000256" key="3">
    <source>
        <dbReference type="ARBA" id="ARBA00022552"/>
    </source>
</evidence>
<feature type="domain" description="PUA" evidence="9">
    <location>
        <begin position="3"/>
        <end position="86"/>
    </location>
</feature>
<keyword evidence="4 10" id="KW-0489">Methyltransferase</keyword>
<dbReference type="Gene3D" id="3.30.750.80">
    <property type="entry name" value="RNA methyltransferase domain (HRMD) like"/>
    <property type="match status" value="1"/>
</dbReference>
<dbReference type="EMBL" id="BEHY01000123">
    <property type="protein sequence ID" value="GBD10195.1"/>
    <property type="molecule type" value="Genomic_DNA"/>
</dbReference>
<dbReference type="InterPro" id="IPR036974">
    <property type="entry name" value="PUA_sf"/>
</dbReference>
<dbReference type="InterPro" id="IPR019614">
    <property type="entry name" value="SAM-dep_methyl-trfase"/>
</dbReference>
<dbReference type="Pfam" id="PF17785">
    <property type="entry name" value="PUA_3"/>
    <property type="match status" value="1"/>
</dbReference>
<evidence type="ECO:0000256" key="1">
    <source>
        <dbReference type="ARBA" id="ARBA00004496"/>
    </source>
</evidence>
<dbReference type="PROSITE" id="PS50890">
    <property type="entry name" value="PUA"/>
    <property type="match status" value="1"/>
</dbReference>
<keyword evidence="2" id="KW-0963">Cytoplasm</keyword>
<dbReference type="SUPFAM" id="SSF53335">
    <property type="entry name" value="S-adenosyl-L-methionine-dependent methyltransferases"/>
    <property type="match status" value="1"/>
</dbReference>
<reference evidence="11" key="1">
    <citation type="submission" date="2017-09" db="EMBL/GenBank/DDBJ databases">
        <title>Metaegenomics of thermophilic ammonia-oxidizing enrichment culture.</title>
        <authorList>
            <person name="Kato S."/>
            <person name="Suzuki K."/>
        </authorList>
    </citation>
    <scope>NUCLEOTIDE SEQUENCE [LARGE SCALE GENOMIC DNA]</scope>
</reference>
<keyword evidence="7" id="KW-0694">RNA-binding</keyword>
<dbReference type="CDD" id="cd02440">
    <property type="entry name" value="AdoMet_MTases"/>
    <property type="match status" value="1"/>
</dbReference>
<keyword evidence="6" id="KW-0949">S-adenosyl-L-methionine</keyword>
<dbReference type="CDD" id="cd11572">
    <property type="entry name" value="RlmI_M_like"/>
    <property type="match status" value="1"/>
</dbReference>
<sequence>MRPSVILKPHAERKLRNFYPWAFHDDIADTQGDPEPGAIVLVRDSSGALIGQAFYNPRASIPLRMLTRSEERIDAGWFRRRLMEAAARRREIRGTNAMRLVHGEADGLPGLIVDRYGEVLVVQIRNMGMERWRESVVEALRAWFAPSGIYERSDVEAREDEGLEPRVGLLWGEVPDPIEVVEDGLVFETSVVRGQKTGFYLDQRDNRRRLRGWVRPGDQVLDVYGYIGPFALHAAAAGATAVVIDKDPWALGQVERNALRNGLADRIAVRLGDALEMMEALLAEGRRFDWVVLDPPAMVKRRVEWERGVRRRFVEMARLALSLLKDGGGLFFSSCAYWIRLEDLIEAVRLAAADVGCRLMVRDVTYQPPDHPWILQIPETLYLKTLIVEKQSASG</sequence>
<evidence type="ECO:0000313" key="10">
    <source>
        <dbReference type="EMBL" id="GBD10195.1"/>
    </source>
</evidence>
<proteinExistence type="inferred from homology"/>
<evidence type="ECO:0000256" key="4">
    <source>
        <dbReference type="ARBA" id="ARBA00022603"/>
    </source>
</evidence>
<evidence type="ECO:0000259" key="9">
    <source>
        <dbReference type="SMART" id="SM00359"/>
    </source>
</evidence>
<dbReference type="PANTHER" id="PTHR42873:SF1">
    <property type="entry name" value="S-ADENOSYLMETHIONINE-DEPENDENT METHYLTRANSFERASE DOMAIN-CONTAINING PROTEIN"/>
    <property type="match status" value="1"/>
</dbReference>
<evidence type="ECO:0000256" key="7">
    <source>
        <dbReference type="ARBA" id="ARBA00022884"/>
    </source>
</evidence>
<keyword evidence="5 10" id="KW-0808">Transferase</keyword>
<evidence type="ECO:0000256" key="6">
    <source>
        <dbReference type="ARBA" id="ARBA00022691"/>
    </source>
</evidence>
<dbReference type="SMART" id="SM00359">
    <property type="entry name" value="PUA"/>
    <property type="match status" value="1"/>
</dbReference>
<dbReference type="InterPro" id="IPR015947">
    <property type="entry name" value="PUA-like_sf"/>
</dbReference>
<dbReference type="Gene3D" id="2.30.130.10">
    <property type="entry name" value="PUA domain"/>
    <property type="match status" value="1"/>
</dbReference>
<accession>A0A2H5Y9R6</accession>